<keyword evidence="2" id="KW-0479">Metal-binding</keyword>
<keyword evidence="8" id="KW-1185">Reference proteome</keyword>
<accession>A0A816DLE3</accession>
<proteinExistence type="predicted"/>
<dbReference type="AlphaFoldDB" id="A0A816DLE3"/>
<sequence>MNIFNTSVLLSAIAPPSLCTYAFTPSISYCGLALRHVTKDFKLQNFILGCFMYDMESQTAPNIRQFVESHLLSFGLTLDDSKFVVTDNENKMRAAFKTGCIRVGCSIHYLNKQVEHSFTSTDIDHKPVNCHTAQDLFERTKRIVAHVRRSHRQMKLERKLQTYSDTRFSGAFYMLEVFLKVYDELPGVLNKHFMDDFVSIDKELMKELCDFLELFDRVINDFSEEERPTSDLVIPYRQLLIDHCKINRDDSVGLKELKLFIGERIKLAWIPQDEHYIATLLHPSLKHFDTSPKDKDKAINLVKNELLKHVPVVDDTSQTTATTNMITKKT</sequence>
<dbReference type="InterPro" id="IPR012337">
    <property type="entry name" value="RNaseH-like_sf"/>
</dbReference>
<evidence type="ECO:0000256" key="3">
    <source>
        <dbReference type="ARBA" id="ARBA00022771"/>
    </source>
</evidence>
<gene>
    <name evidence="7" type="ORF">XAT740_LOCUS52217</name>
</gene>
<keyword evidence="3" id="KW-0863">Zinc-finger</keyword>
<name>A0A816DLE3_ADIRI</name>
<feature type="chain" id="PRO_5033046395" evidence="6">
    <location>
        <begin position="20"/>
        <end position="330"/>
    </location>
</feature>
<dbReference type="GO" id="GO:0005634">
    <property type="term" value="C:nucleus"/>
    <property type="evidence" value="ECO:0007669"/>
    <property type="project" value="UniProtKB-SubCell"/>
</dbReference>
<dbReference type="PANTHER" id="PTHR46481:SF10">
    <property type="entry name" value="ZINC FINGER BED DOMAIN-CONTAINING PROTEIN 39"/>
    <property type="match status" value="1"/>
</dbReference>
<keyword evidence="6" id="KW-0732">Signal</keyword>
<comment type="subcellular location">
    <subcellularLocation>
        <location evidence="1">Nucleus</location>
    </subcellularLocation>
</comment>
<comment type="caution">
    <text evidence="7">The sequence shown here is derived from an EMBL/GenBank/DDBJ whole genome shotgun (WGS) entry which is preliminary data.</text>
</comment>
<protein>
    <submittedName>
        <fullName evidence="7">Uncharacterized protein</fullName>
    </submittedName>
</protein>
<evidence type="ECO:0000313" key="7">
    <source>
        <dbReference type="EMBL" id="CAF1634480.1"/>
    </source>
</evidence>
<evidence type="ECO:0000256" key="2">
    <source>
        <dbReference type="ARBA" id="ARBA00022723"/>
    </source>
</evidence>
<evidence type="ECO:0000256" key="6">
    <source>
        <dbReference type="SAM" id="SignalP"/>
    </source>
</evidence>
<dbReference type="InterPro" id="IPR052035">
    <property type="entry name" value="ZnF_BED_domain_contain"/>
</dbReference>
<evidence type="ECO:0000256" key="4">
    <source>
        <dbReference type="ARBA" id="ARBA00022833"/>
    </source>
</evidence>
<feature type="signal peptide" evidence="6">
    <location>
        <begin position="1"/>
        <end position="19"/>
    </location>
</feature>
<dbReference type="GO" id="GO:0008270">
    <property type="term" value="F:zinc ion binding"/>
    <property type="evidence" value="ECO:0007669"/>
    <property type="project" value="UniProtKB-KW"/>
</dbReference>
<dbReference type="EMBL" id="CAJNOR010008546">
    <property type="protein sequence ID" value="CAF1634480.1"/>
    <property type="molecule type" value="Genomic_DNA"/>
</dbReference>
<keyword evidence="4" id="KW-0862">Zinc</keyword>
<keyword evidence="5" id="KW-0539">Nucleus</keyword>
<evidence type="ECO:0000256" key="5">
    <source>
        <dbReference type="ARBA" id="ARBA00023242"/>
    </source>
</evidence>
<evidence type="ECO:0000256" key="1">
    <source>
        <dbReference type="ARBA" id="ARBA00004123"/>
    </source>
</evidence>
<dbReference type="Proteomes" id="UP000663828">
    <property type="component" value="Unassembled WGS sequence"/>
</dbReference>
<reference evidence="7" key="1">
    <citation type="submission" date="2021-02" db="EMBL/GenBank/DDBJ databases">
        <authorList>
            <person name="Nowell W R."/>
        </authorList>
    </citation>
    <scope>NUCLEOTIDE SEQUENCE</scope>
</reference>
<dbReference type="PANTHER" id="PTHR46481">
    <property type="entry name" value="ZINC FINGER BED DOMAIN-CONTAINING PROTEIN 4"/>
    <property type="match status" value="1"/>
</dbReference>
<evidence type="ECO:0000313" key="8">
    <source>
        <dbReference type="Proteomes" id="UP000663828"/>
    </source>
</evidence>
<organism evidence="7 8">
    <name type="scientific">Adineta ricciae</name>
    <name type="common">Rotifer</name>
    <dbReference type="NCBI Taxonomy" id="249248"/>
    <lineage>
        <taxon>Eukaryota</taxon>
        <taxon>Metazoa</taxon>
        <taxon>Spiralia</taxon>
        <taxon>Gnathifera</taxon>
        <taxon>Rotifera</taxon>
        <taxon>Eurotatoria</taxon>
        <taxon>Bdelloidea</taxon>
        <taxon>Adinetida</taxon>
        <taxon>Adinetidae</taxon>
        <taxon>Adineta</taxon>
    </lineage>
</organism>
<dbReference type="SUPFAM" id="SSF53098">
    <property type="entry name" value="Ribonuclease H-like"/>
    <property type="match status" value="1"/>
</dbReference>